<protein>
    <submittedName>
        <fullName evidence="6">AraC-like DNA-binding protein</fullName>
    </submittedName>
</protein>
<dbReference type="GO" id="GO:0003700">
    <property type="term" value="F:DNA-binding transcription factor activity"/>
    <property type="evidence" value="ECO:0007669"/>
    <property type="project" value="InterPro"/>
</dbReference>
<evidence type="ECO:0000313" key="7">
    <source>
        <dbReference type="Proteomes" id="UP000535890"/>
    </source>
</evidence>
<sequence>MRDETAPVRDERETGGRWRHHQRHEHLAPGPALAPWVDHLWAVDWDYPEPYAQKVPPSASVHLTARDGAPPHWHGVTTRHVVRELRGRGRVVGIAVRPGLARDLVAGAVSELTDTGRAAGGPPGLVGVAALGDWLAARLPDAPDAAALEAAAAVDLVRDDPALLRVEDLARRCGSHPRRLQRLFAEHVGAGPKWVIRWYRLREVTDRMAAGRRIAWAPLAHDLGYADQAHLIRDVTALLGETPTAYAARYPPAEIL</sequence>
<organism evidence="6 7">
    <name type="scientific">Actinomycetospora corticicola</name>
    <dbReference type="NCBI Taxonomy" id="663602"/>
    <lineage>
        <taxon>Bacteria</taxon>
        <taxon>Bacillati</taxon>
        <taxon>Actinomycetota</taxon>
        <taxon>Actinomycetes</taxon>
        <taxon>Pseudonocardiales</taxon>
        <taxon>Pseudonocardiaceae</taxon>
        <taxon>Actinomycetospora</taxon>
    </lineage>
</organism>
<dbReference type="Proteomes" id="UP000535890">
    <property type="component" value="Unassembled WGS sequence"/>
</dbReference>
<name>A0A7Y9E0F4_9PSEU</name>
<keyword evidence="3" id="KW-0804">Transcription</keyword>
<comment type="caution">
    <text evidence="6">The sequence shown here is derived from an EMBL/GenBank/DDBJ whole genome shotgun (WGS) entry which is preliminary data.</text>
</comment>
<evidence type="ECO:0000259" key="5">
    <source>
        <dbReference type="PROSITE" id="PS01124"/>
    </source>
</evidence>
<feature type="region of interest" description="Disordered" evidence="4">
    <location>
        <begin position="1"/>
        <end position="24"/>
    </location>
</feature>
<feature type="domain" description="HTH araC/xylS-type" evidence="5">
    <location>
        <begin position="151"/>
        <end position="249"/>
    </location>
</feature>
<keyword evidence="1" id="KW-0805">Transcription regulation</keyword>
<keyword evidence="2 6" id="KW-0238">DNA-binding</keyword>
<dbReference type="InterPro" id="IPR018060">
    <property type="entry name" value="HTH_AraC"/>
</dbReference>
<gene>
    <name evidence="6" type="ORF">BJ983_004729</name>
</gene>
<proteinExistence type="predicted"/>
<dbReference type="Pfam" id="PF12833">
    <property type="entry name" value="HTH_18"/>
    <property type="match status" value="1"/>
</dbReference>
<evidence type="ECO:0000256" key="3">
    <source>
        <dbReference type="ARBA" id="ARBA00023163"/>
    </source>
</evidence>
<dbReference type="PANTHER" id="PTHR46796">
    <property type="entry name" value="HTH-TYPE TRANSCRIPTIONAL ACTIVATOR RHAS-RELATED"/>
    <property type="match status" value="1"/>
</dbReference>
<feature type="compositionally biased region" description="Basic and acidic residues" evidence="4">
    <location>
        <begin position="1"/>
        <end position="16"/>
    </location>
</feature>
<evidence type="ECO:0000256" key="2">
    <source>
        <dbReference type="ARBA" id="ARBA00023125"/>
    </source>
</evidence>
<accession>A0A7Y9E0F4</accession>
<evidence type="ECO:0000313" key="6">
    <source>
        <dbReference type="EMBL" id="NYD38627.1"/>
    </source>
</evidence>
<dbReference type="EMBL" id="JACCBN010000001">
    <property type="protein sequence ID" value="NYD38627.1"/>
    <property type="molecule type" value="Genomic_DNA"/>
</dbReference>
<dbReference type="RefSeq" id="WP_343054324.1">
    <property type="nucleotide sequence ID" value="NZ_BAABHP010000027.1"/>
</dbReference>
<dbReference type="AlphaFoldDB" id="A0A7Y9E0F4"/>
<dbReference type="GO" id="GO:0043565">
    <property type="term" value="F:sequence-specific DNA binding"/>
    <property type="evidence" value="ECO:0007669"/>
    <property type="project" value="InterPro"/>
</dbReference>
<dbReference type="Pfam" id="PF20240">
    <property type="entry name" value="DUF6597"/>
    <property type="match status" value="1"/>
</dbReference>
<dbReference type="InterPro" id="IPR046532">
    <property type="entry name" value="DUF6597"/>
</dbReference>
<dbReference type="PROSITE" id="PS01124">
    <property type="entry name" value="HTH_ARAC_FAMILY_2"/>
    <property type="match status" value="1"/>
</dbReference>
<evidence type="ECO:0000256" key="4">
    <source>
        <dbReference type="SAM" id="MobiDB-lite"/>
    </source>
</evidence>
<reference evidence="6 7" key="1">
    <citation type="submission" date="2020-07" db="EMBL/GenBank/DDBJ databases">
        <title>Sequencing the genomes of 1000 actinobacteria strains.</title>
        <authorList>
            <person name="Klenk H.-P."/>
        </authorList>
    </citation>
    <scope>NUCLEOTIDE SEQUENCE [LARGE SCALE GENOMIC DNA]</scope>
    <source>
        <strain evidence="6 7">DSM 45772</strain>
    </source>
</reference>
<dbReference type="InterPro" id="IPR050204">
    <property type="entry name" value="AraC_XylS_family_regulators"/>
</dbReference>
<keyword evidence="7" id="KW-1185">Reference proteome</keyword>
<evidence type="ECO:0000256" key="1">
    <source>
        <dbReference type="ARBA" id="ARBA00023015"/>
    </source>
</evidence>
<dbReference type="SMART" id="SM00342">
    <property type="entry name" value="HTH_ARAC"/>
    <property type="match status" value="1"/>
</dbReference>
<dbReference type="Gene3D" id="1.10.10.60">
    <property type="entry name" value="Homeodomain-like"/>
    <property type="match status" value="1"/>
</dbReference>